<dbReference type="Pfam" id="PF01814">
    <property type="entry name" value="Hemerythrin"/>
    <property type="match status" value="1"/>
</dbReference>
<dbReference type="RefSeq" id="WP_377212842.1">
    <property type="nucleotide sequence ID" value="NZ_JBHTJV010000009.1"/>
</dbReference>
<evidence type="ECO:0000259" key="1">
    <source>
        <dbReference type="Pfam" id="PF01814"/>
    </source>
</evidence>
<keyword evidence="3" id="KW-1185">Reference proteome</keyword>
<dbReference type="Gene3D" id="1.20.120.520">
    <property type="entry name" value="nmb1532 protein domain like"/>
    <property type="match status" value="1"/>
</dbReference>
<gene>
    <name evidence="2" type="ORF">ACFQ14_11335</name>
</gene>
<accession>A0ABW3FHB4</accession>
<reference evidence="3" key="1">
    <citation type="journal article" date="2019" name="Int. J. Syst. Evol. Microbiol.">
        <title>The Global Catalogue of Microorganisms (GCM) 10K type strain sequencing project: providing services to taxonomists for standard genome sequencing and annotation.</title>
        <authorList>
            <consortium name="The Broad Institute Genomics Platform"/>
            <consortium name="The Broad Institute Genome Sequencing Center for Infectious Disease"/>
            <person name="Wu L."/>
            <person name="Ma J."/>
        </authorList>
    </citation>
    <scope>NUCLEOTIDE SEQUENCE [LARGE SCALE GENOMIC DNA]</scope>
    <source>
        <strain evidence="3">CCUG 60023</strain>
    </source>
</reference>
<sequence>MTTPHTNITNGASVHAAAMALCETPCTTKCNCRSHPECAGEIKRLMNDHHQRQLSLCSELESIADGLPDHADTQHMLVVSRSLYSTVKAAHDFEEKRVFPFLQAMGLEDEAMAQSLERLRFEHWEDESFAEELSDGLRRQVMQGDEHSSETLSYMLRGFFEGIRRHIAFEVEHVLPIMMNSQKASQ</sequence>
<feature type="domain" description="Hemerythrin-like" evidence="1">
    <location>
        <begin position="44"/>
        <end position="177"/>
    </location>
</feature>
<organism evidence="2 3">
    <name type="scientific">Pseudahrensia aquimaris</name>
    <dbReference type="NCBI Taxonomy" id="744461"/>
    <lineage>
        <taxon>Bacteria</taxon>
        <taxon>Pseudomonadati</taxon>
        <taxon>Pseudomonadota</taxon>
        <taxon>Alphaproteobacteria</taxon>
        <taxon>Hyphomicrobiales</taxon>
        <taxon>Ahrensiaceae</taxon>
        <taxon>Pseudahrensia</taxon>
    </lineage>
</organism>
<evidence type="ECO:0000313" key="3">
    <source>
        <dbReference type="Proteomes" id="UP001597101"/>
    </source>
</evidence>
<protein>
    <submittedName>
        <fullName evidence="2">Hemerythrin domain-containing protein</fullName>
    </submittedName>
</protein>
<dbReference type="Proteomes" id="UP001597101">
    <property type="component" value="Unassembled WGS sequence"/>
</dbReference>
<dbReference type="InterPro" id="IPR012312">
    <property type="entry name" value="Hemerythrin-like"/>
</dbReference>
<name>A0ABW3FHB4_9HYPH</name>
<proteinExistence type="predicted"/>
<comment type="caution">
    <text evidence="2">The sequence shown here is derived from an EMBL/GenBank/DDBJ whole genome shotgun (WGS) entry which is preliminary data.</text>
</comment>
<dbReference type="EMBL" id="JBHTJV010000009">
    <property type="protein sequence ID" value="MFD0917002.1"/>
    <property type="molecule type" value="Genomic_DNA"/>
</dbReference>
<evidence type="ECO:0000313" key="2">
    <source>
        <dbReference type="EMBL" id="MFD0917002.1"/>
    </source>
</evidence>